<name>A0ACB5T6K9_AMBMO</name>
<comment type="caution">
    <text evidence="1">The sequence shown here is derived from an EMBL/GenBank/DDBJ whole genome shotgun (WGS) entry which is preliminary data.</text>
</comment>
<reference evidence="1" key="1">
    <citation type="submission" date="2023-04" db="EMBL/GenBank/DDBJ databases">
        <title>Ambrosiozyma monospora NBRC 10751.</title>
        <authorList>
            <person name="Ichikawa N."/>
            <person name="Sato H."/>
            <person name="Tonouchi N."/>
        </authorList>
    </citation>
    <scope>NUCLEOTIDE SEQUENCE</scope>
    <source>
        <strain evidence="1">NBRC 10751</strain>
    </source>
</reference>
<keyword evidence="2" id="KW-1185">Reference proteome</keyword>
<accession>A0ACB5T6K9</accession>
<dbReference type="Proteomes" id="UP001165064">
    <property type="component" value="Unassembled WGS sequence"/>
</dbReference>
<dbReference type="EMBL" id="BSXS01004039">
    <property type="protein sequence ID" value="GME82384.1"/>
    <property type="molecule type" value="Genomic_DNA"/>
</dbReference>
<proteinExistence type="predicted"/>
<evidence type="ECO:0000313" key="1">
    <source>
        <dbReference type="EMBL" id="GME82384.1"/>
    </source>
</evidence>
<protein>
    <submittedName>
        <fullName evidence="1">Unnamed protein product</fullName>
    </submittedName>
</protein>
<gene>
    <name evidence="1" type="ORF">Amon02_000548400</name>
</gene>
<sequence>MSVASSARLSRQSSESSIHIQNESSPLLNRALKSVDNVLSHQGKAIDYLVKQYRNSQWSQNQLKTSLKILNNSLNDGGKVVISGMGKSFKIANKTVATLNSLSIHSAALHPSEALHGDLVDNFIAICSELNPRGVGYMYQDFKLIQTSKSQILALR</sequence>
<organism evidence="1 2">
    <name type="scientific">Ambrosiozyma monospora</name>
    <name type="common">Yeast</name>
    <name type="synonym">Endomycopsis monosporus</name>
    <dbReference type="NCBI Taxonomy" id="43982"/>
    <lineage>
        <taxon>Eukaryota</taxon>
        <taxon>Fungi</taxon>
        <taxon>Dikarya</taxon>
        <taxon>Ascomycota</taxon>
        <taxon>Saccharomycotina</taxon>
        <taxon>Pichiomycetes</taxon>
        <taxon>Pichiales</taxon>
        <taxon>Pichiaceae</taxon>
        <taxon>Ambrosiozyma</taxon>
    </lineage>
</organism>
<evidence type="ECO:0000313" key="2">
    <source>
        <dbReference type="Proteomes" id="UP001165064"/>
    </source>
</evidence>